<organism evidence="1 2">
    <name type="scientific">Halobellus salinus</name>
    <dbReference type="NCBI Taxonomy" id="931585"/>
    <lineage>
        <taxon>Archaea</taxon>
        <taxon>Methanobacteriati</taxon>
        <taxon>Methanobacteriota</taxon>
        <taxon>Stenosarchaea group</taxon>
        <taxon>Halobacteria</taxon>
        <taxon>Halobacteriales</taxon>
        <taxon>Haloferacaceae</taxon>
        <taxon>Halobellus</taxon>
    </lineage>
</organism>
<reference evidence="1" key="1">
    <citation type="journal article" date="2014" name="Int. J. Syst. Evol. Microbiol.">
        <title>Complete genome sequence of Corynebacterium casei LMG S-19264T (=DSM 44701T), isolated from a smear-ripened cheese.</title>
        <authorList>
            <consortium name="US DOE Joint Genome Institute (JGI-PGF)"/>
            <person name="Walter F."/>
            <person name="Albersmeier A."/>
            <person name="Kalinowski J."/>
            <person name="Ruckert C."/>
        </authorList>
    </citation>
    <scope>NUCLEOTIDE SEQUENCE</scope>
    <source>
        <strain evidence="1">JCM 14359</strain>
    </source>
</reference>
<reference evidence="1" key="2">
    <citation type="submission" date="2020-09" db="EMBL/GenBank/DDBJ databases">
        <authorList>
            <person name="Sun Q."/>
            <person name="Ohkuma M."/>
        </authorList>
    </citation>
    <scope>NUCLEOTIDE SEQUENCE</scope>
    <source>
        <strain evidence="1">JCM 14359</strain>
    </source>
</reference>
<dbReference type="Pfam" id="PF19118">
    <property type="entry name" value="DUF5802"/>
    <property type="match status" value="1"/>
</dbReference>
<dbReference type="Proteomes" id="UP000653099">
    <property type="component" value="Unassembled WGS sequence"/>
</dbReference>
<dbReference type="EMBL" id="BMOC01000004">
    <property type="protein sequence ID" value="GGJ02149.1"/>
    <property type="molecule type" value="Genomic_DNA"/>
</dbReference>
<dbReference type="AlphaFoldDB" id="A0A830ELB3"/>
<evidence type="ECO:0000313" key="1">
    <source>
        <dbReference type="EMBL" id="GGJ02149.1"/>
    </source>
</evidence>
<evidence type="ECO:0000313" key="2">
    <source>
        <dbReference type="Proteomes" id="UP000653099"/>
    </source>
</evidence>
<comment type="caution">
    <text evidence="1">The sequence shown here is derived from an EMBL/GenBank/DDBJ whole genome shotgun (WGS) entry which is preliminary data.</text>
</comment>
<proteinExistence type="predicted"/>
<name>A0A830ELB3_9EURY</name>
<accession>A0A830ELB3</accession>
<keyword evidence="2" id="KW-1185">Reference proteome</keyword>
<gene>
    <name evidence="1" type="ORF">GCM10008995_09850</name>
</gene>
<dbReference type="InterPro" id="IPR043825">
    <property type="entry name" value="DUF5802"/>
</dbReference>
<sequence length="146" mass="16176">MTDGGRTRATQVDVLPERLITVCDCDTFTRMFETFSTSYYLGRLYVEPSDRDVPAIRQADHEQVNERLYGDEGVFRVDAPLVMKLDTGHIPVLGDEDVASGTLAVPDSVDDRDLPGERDVLLAKSERAAELLKYSGYRFGDDGAVA</sequence>
<protein>
    <submittedName>
        <fullName evidence="1">Uncharacterized protein</fullName>
    </submittedName>
</protein>